<feature type="domain" description="Bifunctional inhibitor/plant lipid transfer protein/seed storage helical" evidence="5">
    <location>
        <begin position="27"/>
        <end position="114"/>
    </location>
</feature>
<name>A0ABR0CPL4_9LAMI</name>
<evidence type="ECO:0000313" key="7">
    <source>
        <dbReference type="Proteomes" id="UP001291926"/>
    </source>
</evidence>
<comment type="caution">
    <text evidence="6">The sequence shown here is derived from an EMBL/GenBank/DDBJ whole genome shotgun (WGS) entry which is preliminary data.</text>
</comment>
<dbReference type="PRINTS" id="PR00382">
    <property type="entry name" value="LIPIDTRNSFER"/>
</dbReference>
<dbReference type="InterPro" id="IPR000528">
    <property type="entry name" value="Plant_nsLTP"/>
</dbReference>
<feature type="chain" id="PRO_5045672044" description="Bifunctional inhibitor/plant lipid transfer protein/seed storage helical domain-containing protein" evidence="4">
    <location>
        <begin position="20"/>
        <end position="127"/>
    </location>
</feature>
<evidence type="ECO:0000256" key="1">
    <source>
        <dbReference type="ARBA" id="ARBA00009748"/>
    </source>
</evidence>
<dbReference type="Gene3D" id="1.10.110.10">
    <property type="entry name" value="Plant lipid-transfer and hydrophobic proteins"/>
    <property type="match status" value="1"/>
</dbReference>
<sequence length="127" mass="13302">MGKSIILWLVLLFGVSSHAEEAAMITCNTVVNSLTSCLSYVFNGGAPPPECCNGARSIYNQAKAEAAAGGLQALCSCLKSLASLATPDILANSAALPRKCGIPIPYQISPSIDCSRYRTHSRVDLKG</sequence>
<dbReference type="PANTHER" id="PTHR33076">
    <property type="entry name" value="NON-SPECIFIC LIPID-TRANSFER PROTEIN 2-RELATED"/>
    <property type="match status" value="1"/>
</dbReference>
<evidence type="ECO:0000256" key="3">
    <source>
        <dbReference type="ARBA" id="ARBA00023121"/>
    </source>
</evidence>
<dbReference type="InterPro" id="IPR016140">
    <property type="entry name" value="Bifunc_inhib/LTP/seed_store"/>
</dbReference>
<keyword evidence="3" id="KW-0446">Lipid-binding</keyword>
<keyword evidence="4" id="KW-0732">Signal</keyword>
<organism evidence="6 7">
    <name type="scientific">Penstemon davidsonii</name>
    <dbReference type="NCBI Taxonomy" id="160366"/>
    <lineage>
        <taxon>Eukaryota</taxon>
        <taxon>Viridiplantae</taxon>
        <taxon>Streptophyta</taxon>
        <taxon>Embryophyta</taxon>
        <taxon>Tracheophyta</taxon>
        <taxon>Spermatophyta</taxon>
        <taxon>Magnoliopsida</taxon>
        <taxon>eudicotyledons</taxon>
        <taxon>Gunneridae</taxon>
        <taxon>Pentapetalae</taxon>
        <taxon>asterids</taxon>
        <taxon>lamiids</taxon>
        <taxon>Lamiales</taxon>
        <taxon>Plantaginaceae</taxon>
        <taxon>Cheloneae</taxon>
        <taxon>Penstemon</taxon>
    </lineage>
</organism>
<dbReference type="Pfam" id="PF00234">
    <property type="entry name" value="Tryp_alpha_amyl"/>
    <property type="match status" value="1"/>
</dbReference>
<keyword evidence="7" id="KW-1185">Reference proteome</keyword>
<evidence type="ECO:0000313" key="6">
    <source>
        <dbReference type="EMBL" id="KAK4478401.1"/>
    </source>
</evidence>
<protein>
    <recommendedName>
        <fullName evidence="5">Bifunctional inhibitor/plant lipid transfer protein/seed storage helical domain-containing protein</fullName>
    </recommendedName>
</protein>
<comment type="similarity">
    <text evidence="1">Belongs to the plant LTP family.</text>
</comment>
<keyword evidence="2" id="KW-0813">Transport</keyword>
<accession>A0ABR0CPL4</accession>
<gene>
    <name evidence="6" type="ORF">RD792_013870</name>
</gene>
<evidence type="ECO:0000259" key="5">
    <source>
        <dbReference type="Pfam" id="PF00234"/>
    </source>
</evidence>
<feature type="signal peptide" evidence="4">
    <location>
        <begin position="1"/>
        <end position="19"/>
    </location>
</feature>
<evidence type="ECO:0000256" key="4">
    <source>
        <dbReference type="SAM" id="SignalP"/>
    </source>
</evidence>
<dbReference type="EMBL" id="JAYDYQ010002687">
    <property type="protein sequence ID" value="KAK4478401.1"/>
    <property type="molecule type" value="Genomic_DNA"/>
</dbReference>
<dbReference type="SUPFAM" id="SSF47699">
    <property type="entry name" value="Bifunctional inhibitor/lipid-transfer protein/seed storage 2S albumin"/>
    <property type="match status" value="1"/>
</dbReference>
<dbReference type="Proteomes" id="UP001291926">
    <property type="component" value="Unassembled WGS sequence"/>
</dbReference>
<evidence type="ECO:0000256" key="2">
    <source>
        <dbReference type="ARBA" id="ARBA00022448"/>
    </source>
</evidence>
<dbReference type="InterPro" id="IPR036312">
    <property type="entry name" value="Bifun_inhib/LTP/seed_sf"/>
</dbReference>
<reference evidence="6 7" key="1">
    <citation type="journal article" date="2023" name="bioRxiv">
        <title>Genome report: Whole genome sequence and annotation of Penstemon davidsonii.</title>
        <authorList>
            <person name="Ostevik K.L."/>
            <person name="Alabady M."/>
            <person name="Zhang M."/>
            <person name="Rausher M.D."/>
        </authorList>
    </citation>
    <scope>NUCLEOTIDE SEQUENCE [LARGE SCALE GENOMIC DNA]</scope>
    <source>
        <strain evidence="6">DNT005</strain>
        <tissue evidence="6">Whole leaf</tissue>
    </source>
</reference>
<dbReference type="CDD" id="cd01960">
    <property type="entry name" value="nsLTP1"/>
    <property type="match status" value="1"/>
</dbReference>
<proteinExistence type="inferred from homology"/>